<evidence type="ECO:0000313" key="2">
    <source>
        <dbReference type="EMBL" id="KAE8732814.1"/>
    </source>
</evidence>
<keyword evidence="3" id="KW-1185">Reference proteome</keyword>
<dbReference type="AlphaFoldDB" id="A0A6A3CWM7"/>
<feature type="domain" description="Reverse transcriptase" evidence="1">
    <location>
        <begin position="292"/>
        <end position="418"/>
    </location>
</feature>
<gene>
    <name evidence="2" type="ORF">F3Y22_tig00001728pilonHSYRG00086</name>
</gene>
<dbReference type="Proteomes" id="UP000436088">
    <property type="component" value="Unassembled WGS sequence"/>
</dbReference>
<proteinExistence type="predicted"/>
<name>A0A6A3CWM7_HIBSY</name>
<dbReference type="EMBL" id="VEPZ02000133">
    <property type="protein sequence ID" value="KAE8732814.1"/>
    <property type="molecule type" value="Genomic_DNA"/>
</dbReference>
<dbReference type="Pfam" id="PF00078">
    <property type="entry name" value="RVT_1"/>
    <property type="match status" value="1"/>
</dbReference>
<accession>A0A6A3CWM7</accession>
<comment type="caution">
    <text evidence="2">The sequence shown here is derived from an EMBL/GenBank/DDBJ whole genome shotgun (WGS) entry which is preliminary data.</text>
</comment>
<sequence>MKDSNSLGKLEPNMGKWSSVLSLFNASTVHLTSYSTITESAPRVFAIDILCLIVGGDFNVVRFASERIGAAQQNTASNLLEDFISRWQLVDVPVLGNIFNCSIFLEAYRITTRLCLKKGSKGSSLGLLNGSTIGLTIQCCLIVLGRKKERGFKSPDKGGLRKGIETQFFHLSASKRAKLRNWIFRLRDCVASRRYIEMPFSEDEIIKVDVMQFMTDFFWGRIDDLSFNKSFIALIPKKGEVIYPEDFIPYHWWEACTKLCPGFWQKEWLVVFMKCWGRINFPLSRKMGFGKRWRKWIHFCISTLSIAVLVNGCPSNSFSIKRDLRQGCPLSPLLVNVVGEALSGLLKKATAFGLCDGVEIGVGRSEILHIQFADDLLLFSAANERSLKNFNRVLKIFELAAGLKLNIQKSKIYGINVDESNIRFWADSLHCGSASLPTIYLGQPVLDKFGIWENGVWVWRIELRRNLFVWQNSLWSNFLMVLNKAVSSHPTLDRLTWEGSSDGRYTPKSFCSKVATVGKVEDLIWKAVWCKFVPPKISSFV</sequence>
<dbReference type="PANTHER" id="PTHR33116">
    <property type="entry name" value="REVERSE TRANSCRIPTASE ZINC-BINDING DOMAIN-CONTAINING PROTEIN-RELATED-RELATED"/>
    <property type="match status" value="1"/>
</dbReference>
<organism evidence="2 3">
    <name type="scientific">Hibiscus syriacus</name>
    <name type="common">Rose of Sharon</name>
    <dbReference type="NCBI Taxonomy" id="106335"/>
    <lineage>
        <taxon>Eukaryota</taxon>
        <taxon>Viridiplantae</taxon>
        <taxon>Streptophyta</taxon>
        <taxon>Embryophyta</taxon>
        <taxon>Tracheophyta</taxon>
        <taxon>Spermatophyta</taxon>
        <taxon>Magnoliopsida</taxon>
        <taxon>eudicotyledons</taxon>
        <taxon>Gunneridae</taxon>
        <taxon>Pentapetalae</taxon>
        <taxon>rosids</taxon>
        <taxon>malvids</taxon>
        <taxon>Malvales</taxon>
        <taxon>Malvaceae</taxon>
        <taxon>Malvoideae</taxon>
        <taxon>Hibiscus</taxon>
    </lineage>
</organism>
<dbReference type="PANTHER" id="PTHR33116:SF75">
    <property type="entry name" value="RIBONUCLEASE H PROTEIN"/>
    <property type="match status" value="1"/>
</dbReference>
<evidence type="ECO:0000313" key="3">
    <source>
        <dbReference type="Proteomes" id="UP000436088"/>
    </source>
</evidence>
<dbReference type="InterPro" id="IPR000477">
    <property type="entry name" value="RT_dom"/>
</dbReference>
<evidence type="ECO:0000259" key="1">
    <source>
        <dbReference type="Pfam" id="PF00078"/>
    </source>
</evidence>
<reference evidence="2" key="1">
    <citation type="submission" date="2019-09" db="EMBL/GenBank/DDBJ databases">
        <title>Draft genome information of white flower Hibiscus syriacus.</title>
        <authorList>
            <person name="Kim Y.-M."/>
        </authorList>
    </citation>
    <scope>NUCLEOTIDE SEQUENCE [LARGE SCALE GENOMIC DNA]</scope>
    <source>
        <strain evidence="2">YM2019G1</strain>
    </source>
</reference>
<protein>
    <recommendedName>
        <fullName evidence="1">Reverse transcriptase domain-containing protein</fullName>
    </recommendedName>
</protein>